<gene>
    <name evidence="1" type="ORF">J0X19_06990</name>
</gene>
<reference evidence="1" key="1">
    <citation type="submission" date="2021-03" db="EMBL/GenBank/DDBJ databases">
        <authorList>
            <person name="Kim M.K."/>
        </authorList>
    </citation>
    <scope>NUCLEOTIDE SEQUENCE</scope>
    <source>
        <strain evidence="1">BT186</strain>
    </source>
</reference>
<sequence>MRNLFLITVFLAIALAGCHNQNESEEATTKLPPSLPTASPSLSDSLAQLVKLYLEYPLPLQLSTEVLEKGPGHRSPLAEGQPIPRNFWFLFGEYSTGEDSSMFAVAKLPLPSQKTGLLTRVPGMYMPSKIILFVFDNQTGQVTSTCEVAETFGDAGDVYVRTSNLSWGARQELSIVVSQSNCSPINENLDNITCTDSTLIYESNKGLISLITKRKKTQ</sequence>
<proteinExistence type="predicted"/>
<dbReference type="EMBL" id="JAFLQZ010000003">
    <property type="protein sequence ID" value="MBO0357685.1"/>
    <property type="molecule type" value="Genomic_DNA"/>
</dbReference>
<dbReference type="RefSeq" id="WP_206983066.1">
    <property type="nucleotide sequence ID" value="NZ_JAFLQZ010000003.1"/>
</dbReference>
<evidence type="ECO:0000313" key="2">
    <source>
        <dbReference type="Proteomes" id="UP000664144"/>
    </source>
</evidence>
<protein>
    <recommendedName>
        <fullName evidence="3">Lipoprotein</fullName>
    </recommendedName>
</protein>
<evidence type="ECO:0000313" key="1">
    <source>
        <dbReference type="EMBL" id="MBO0357685.1"/>
    </source>
</evidence>
<evidence type="ECO:0008006" key="3">
    <source>
        <dbReference type="Google" id="ProtNLM"/>
    </source>
</evidence>
<comment type="caution">
    <text evidence="1">The sequence shown here is derived from an EMBL/GenBank/DDBJ whole genome shotgun (WGS) entry which is preliminary data.</text>
</comment>
<dbReference type="PROSITE" id="PS51257">
    <property type="entry name" value="PROKAR_LIPOPROTEIN"/>
    <property type="match status" value="1"/>
</dbReference>
<keyword evidence="2" id="KW-1185">Reference proteome</keyword>
<dbReference type="Proteomes" id="UP000664144">
    <property type="component" value="Unassembled WGS sequence"/>
</dbReference>
<accession>A0A939JBV1</accession>
<organism evidence="1 2">
    <name type="scientific">Hymenobacter telluris</name>
    <dbReference type="NCBI Taxonomy" id="2816474"/>
    <lineage>
        <taxon>Bacteria</taxon>
        <taxon>Pseudomonadati</taxon>
        <taxon>Bacteroidota</taxon>
        <taxon>Cytophagia</taxon>
        <taxon>Cytophagales</taxon>
        <taxon>Hymenobacteraceae</taxon>
        <taxon>Hymenobacter</taxon>
    </lineage>
</organism>
<dbReference type="AlphaFoldDB" id="A0A939JBV1"/>
<name>A0A939JBV1_9BACT</name>